<proteinExistence type="predicted"/>
<comment type="caution">
    <text evidence="2">The sequence shown here is derived from an EMBL/GenBank/DDBJ whole genome shotgun (WGS) entry which is preliminary data.</text>
</comment>
<dbReference type="EMBL" id="BSOS01000133">
    <property type="protein sequence ID" value="GLR69090.1"/>
    <property type="molecule type" value="Genomic_DNA"/>
</dbReference>
<dbReference type="InterPro" id="IPR047650">
    <property type="entry name" value="Transpos_IS110"/>
</dbReference>
<sequence>MLALLSAEEAIPAIAKAMFEQMGRHITDLDAKIEVLEKQLLEQHKANAVSRLLAAIPGVGPITAITMALSVNLANFETGRHFAAWLGLTPREHSTGGKHRMGKISKAGNERLRQLLVVGAMAVIRFAKPGAKSATAWLVQLLERRPRKVAAIALANKMARIIWAMMARGEAYRRQPVAA</sequence>
<dbReference type="Pfam" id="PF02371">
    <property type="entry name" value="Transposase_20"/>
    <property type="match status" value="1"/>
</dbReference>
<protein>
    <recommendedName>
        <fullName evidence="1">Transposase IS116/IS110/IS902 C-terminal domain-containing protein</fullName>
    </recommendedName>
</protein>
<accession>A0ABQ6ACC2</accession>
<evidence type="ECO:0000313" key="3">
    <source>
        <dbReference type="Proteomes" id="UP001156641"/>
    </source>
</evidence>
<evidence type="ECO:0000259" key="1">
    <source>
        <dbReference type="Pfam" id="PF02371"/>
    </source>
</evidence>
<evidence type="ECO:0000313" key="2">
    <source>
        <dbReference type="EMBL" id="GLR69090.1"/>
    </source>
</evidence>
<name>A0ABQ6ACC2_9PROT</name>
<dbReference type="NCBIfam" id="NF033542">
    <property type="entry name" value="transpos_IS110"/>
    <property type="match status" value="1"/>
</dbReference>
<dbReference type="InterPro" id="IPR003346">
    <property type="entry name" value="Transposase_20"/>
</dbReference>
<organism evidence="2 3">
    <name type="scientific">Acidocella aquatica</name>
    <dbReference type="NCBI Taxonomy" id="1922313"/>
    <lineage>
        <taxon>Bacteria</taxon>
        <taxon>Pseudomonadati</taxon>
        <taxon>Pseudomonadota</taxon>
        <taxon>Alphaproteobacteria</taxon>
        <taxon>Acetobacterales</taxon>
        <taxon>Acidocellaceae</taxon>
        <taxon>Acidocella</taxon>
    </lineage>
</organism>
<dbReference type="Proteomes" id="UP001156641">
    <property type="component" value="Unassembled WGS sequence"/>
</dbReference>
<feature type="domain" description="Transposase IS116/IS110/IS902 C-terminal" evidence="1">
    <location>
        <begin position="51"/>
        <end position="132"/>
    </location>
</feature>
<dbReference type="PANTHER" id="PTHR33055:SF3">
    <property type="entry name" value="PUTATIVE TRANSPOSASE FOR IS117-RELATED"/>
    <property type="match status" value="1"/>
</dbReference>
<dbReference type="PANTHER" id="PTHR33055">
    <property type="entry name" value="TRANSPOSASE FOR INSERTION SEQUENCE ELEMENT IS1111A"/>
    <property type="match status" value="1"/>
</dbReference>
<keyword evidence="3" id="KW-1185">Reference proteome</keyword>
<gene>
    <name evidence="2" type="ORF">GCM10010909_37790</name>
</gene>
<reference evidence="3" key="1">
    <citation type="journal article" date="2019" name="Int. J. Syst. Evol. Microbiol.">
        <title>The Global Catalogue of Microorganisms (GCM) 10K type strain sequencing project: providing services to taxonomists for standard genome sequencing and annotation.</title>
        <authorList>
            <consortium name="The Broad Institute Genomics Platform"/>
            <consortium name="The Broad Institute Genome Sequencing Center for Infectious Disease"/>
            <person name="Wu L."/>
            <person name="Ma J."/>
        </authorList>
    </citation>
    <scope>NUCLEOTIDE SEQUENCE [LARGE SCALE GENOMIC DNA]</scope>
    <source>
        <strain evidence="3">NBRC 112502</strain>
    </source>
</reference>
<dbReference type="RefSeq" id="WP_284259960.1">
    <property type="nucleotide sequence ID" value="NZ_BSOS01000133.1"/>
</dbReference>